<protein>
    <submittedName>
        <fullName evidence="1">DUF2800 domain-containing protein</fullName>
    </submittedName>
</protein>
<dbReference type="Pfam" id="PF10926">
    <property type="entry name" value="DUF2800"/>
    <property type="match status" value="1"/>
</dbReference>
<evidence type="ECO:0000313" key="2">
    <source>
        <dbReference type="Proteomes" id="UP000235670"/>
    </source>
</evidence>
<name>A0A2N6SG90_9BACL</name>
<dbReference type="AlphaFoldDB" id="A0A2N6SG90"/>
<dbReference type="EMBL" id="PNGT01000002">
    <property type="protein sequence ID" value="PMC52931.1"/>
    <property type="molecule type" value="Genomic_DNA"/>
</dbReference>
<dbReference type="InterPro" id="IPR021229">
    <property type="entry name" value="DUF2800"/>
</dbReference>
<dbReference type="STRING" id="84135.GCA_001052115_00744"/>
<proteinExistence type="predicted"/>
<dbReference type="Proteomes" id="UP000235670">
    <property type="component" value="Unassembled WGS sequence"/>
</dbReference>
<gene>
    <name evidence="1" type="ORF">CJ218_03295</name>
</gene>
<organism evidence="1 2">
    <name type="scientific">Gemella sanguinis</name>
    <dbReference type="NCBI Taxonomy" id="84135"/>
    <lineage>
        <taxon>Bacteria</taxon>
        <taxon>Bacillati</taxon>
        <taxon>Bacillota</taxon>
        <taxon>Bacilli</taxon>
        <taxon>Bacillales</taxon>
        <taxon>Gemellaceae</taxon>
        <taxon>Gemella</taxon>
    </lineage>
</organism>
<dbReference type="OrthoDB" id="9766061at2"/>
<accession>A0A2N6SG90</accession>
<sequence>MGKHALLNASSAHRWLTCPPLPRLENFFEKEVSEVANEGTDAHRLSEYKLRKVWGEKVRKPKLKYFDKDMDNYTDDYVHYIVETIENIKKSTKDPIVLIEQRLDFSNYVPDGFGTGDCIIIADKILHIIDLKYGRGVEVSAEENPQMMLYALGALNIYDALYDIDEVVMTIFQPRKYNISSSKKSVEELKNWADTVLKEKAELAFNGLGVVTYGPWCQFSNCNVVLRARKDYHDKLMRFQLCSPHLLNDAEIEEVLEHIDDLVKWASEIKEYATKITLENDKEWSNFKLVEGRSIRKIKDEERVAEILKENGYNDIYKTSLLTLTELQKLLGKDKFNELLGDYVVKPGGKPTLVLKSDKRKEIVKHDVNKEFKVTEEK</sequence>
<reference evidence="1 2" key="1">
    <citation type="submission" date="2017-09" db="EMBL/GenBank/DDBJ databases">
        <title>Bacterial strain isolated from the female urinary microbiota.</title>
        <authorList>
            <person name="Thomas-White K."/>
            <person name="Kumar N."/>
            <person name="Forster S."/>
            <person name="Putonti C."/>
            <person name="Lawley T."/>
            <person name="Wolfe A.J."/>
        </authorList>
    </citation>
    <scope>NUCLEOTIDE SEQUENCE [LARGE SCALE GENOMIC DNA]</scope>
    <source>
        <strain evidence="1 2">UMB0186</strain>
    </source>
</reference>
<dbReference type="RefSeq" id="WP_102189609.1">
    <property type="nucleotide sequence ID" value="NZ_CAUUTG010000008.1"/>
</dbReference>
<comment type="caution">
    <text evidence="1">The sequence shown here is derived from an EMBL/GenBank/DDBJ whole genome shotgun (WGS) entry which is preliminary data.</text>
</comment>
<evidence type="ECO:0000313" key="1">
    <source>
        <dbReference type="EMBL" id="PMC52931.1"/>
    </source>
</evidence>